<gene>
    <name evidence="1" type="ORF">SAMN05192585_13432</name>
</gene>
<accession>A0A1H0EM34</accession>
<proteinExistence type="predicted"/>
<evidence type="ECO:0000313" key="2">
    <source>
        <dbReference type="Proteomes" id="UP000199182"/>
    </source>
</evidence>
<name>A0A1H0EM34_9FIRM</name>
<dbReference type="STRING" id="258515.SAMN05192585_13432"/>
<dbReference type="AlphaFoldDB" id="A0A1H0EM34"/>
<dbReference type="RefSeq" id="WP_242871755.1">
    <property type="nucleotide sequence ID" value="NZ_FNID01000034.1"/>
</dbReference>
<dbReference type="Proteomes" id="UP000199182">
    <property type="component" value="Unassembled WGS sequence"/>
</dbReference>
<organism evidence="1 2">
    <name type="scientific">Acetanaerobacterium elongatum</name>
    <dbReference type="NCBI Taxonomy" id="258515"/>
    <lineage>
        <taxon>Bacteria</taxon>
        <taxon>Bacillati</taxon>
        <taxon>Bacillota</taxon>
        <taxon>Clostridia</taxon>
        <taxon>Eubacteriales</taxon>
        <taxon>Oscillospiraceae</taxon>
        <taxon>Acetanaerobacterium</taxon>
    </lineage>
</organism>
<keyword evidence="2" id="KW-1185">Reference proteome</keyword>
<sequence length="389" mass="42373">MGLLKKRKAQGEKEGYSVVQTARGSAISFGALSNYVPLSAPENALYDAIREAVPVVDAALEKIVRLVGTFAPSCGNSTADRLLERFFDTVPVAGGGNGIQLFVASFLNSLLCYGNAAGEMVLSGSRDRIALLYNAPLENLEILQNSQTLRTELCVREGVTPRPVAHPELILHAALNPKCGEVRGTSLLHSLPFVCSVLLKIYNSIGQNFERVGNLRFAVTYKPGESAPDKAYAKERAMQIAKEWADAMSTGGGRVKDFIAVGDVSIKVIGADNQVLDTQVPVRQMLEQIVAKTGIPPFMLGLSWSTTERMSTQQADMLTSELESYRRLVTPAILQIARMHLRLNGFACEPGITWETINLQDTVEEARARLLLAQAKKLERELKGVEKNG</sequence>
<dbReference type="EMBL" id="FNID01000034">
    <property type="protein sequence ID" value="SDN83478.1"/>
    <property type="molecule type" value="Genomic_DNA"/>
</dbReference>
<protein>
    <recommendedName>
        <fullName evidence="3">Phage portal protein, HK97 family</fullName>
    </recommendedName>
</protein>
<evidence type="ECO:0000313" key="1">
    <source>
        <dbReference type="EMBL" id="SDN83478.1"/>
    </source>
</evidence>
<reference evidence="1 2" key="1">
    <citation type="submission" date="2016-10" db="EMBL/GenBank/DDBJ databases">
        <authorList>
            <person name="de Groot N.N."/>
        </authorList>
    </citation>
    <scope>NUCLEOTIDE SEQUENCE [LARGE SCALE GENOMIC DNA]</scope>
    <source>
        <strain evidence="1 2">CGMCC 1.5012</strain>
    </source>
</reference>
<evidence type="ECO:0008006" key="3">
    <source>
        <dbReference type="Google" id="ProtNLM"/>
    </source>
</evidence>